<evidence type="ECO:0000313" key="4">
    <source>
        <dbReference type="Proteomes" id="UP000015103"/>
    </source>
</evidence>
<dbReference type="OMA" id="QDDTFFP"/>
<dbReference type="PANTHER" id="PTHR21028">
    <property type="entry name" value="SI:CH211-156B7.4"/>
    <property type="match status" value="1"/>
</dbReference>
<keyword evidence="4" id="KW-1185">Reference proteome</keyword>
<dbReference type="Pfam" id="PF01928">
    <property type="entry name" value="CYTH"/>
    <property type="match status" value="1"/>
</dbReference>
<sequence length="172" mass="19388">MLKNVEIKAKLRDKEAIVNRVKNLSDAKEGSLLKQRDVFFNVFNGRLKLRYIEGSTSELIYYDRTDCAGPKLCQYNKVEVGSGLELEVILANALGVKVCVEKQRELFLIGQTRIHIDHVKNLGDFIEIEVVLNDGQSAKDGIKIAKDLMSKIQIAEGDLLTNAYADMLMQEK</sequence>
<proteinExistence type="evidence at transcript level"/>
<dbReference type="SMART" id="SM01118">
    <property type="entry name" value="CYTH"/>
    <property type="match status" value="1"/>
</dbReference>
<dbReference type="EnsemblMetazoa" id="RPRC015174-RA">
    <property type="protein sequence ID" value="RPRC015174-PA"/>
    <property type="gene ID" value="RPRC015174"/>
</dbReference>
<dbReference type="FunCoup" id="R4G403">
    <property type="interactions" value="1"/>
</dbReference>
<dbReference type="Gene3D" id="2.40.320.10">
    <property type="entry name" value="Hypothetical Protein Pfu-838710-001"/>
    <property type="match status" value="1"/>
</dbReference>
<organism evidence="2">
    <name type="scientific">Rhodnius prolixus</name>
    <name type="common">Triatomid bug</name>
    <dbReference type="NCBI Taxonomy" id="13249"/>
    <lineage>
        <taxon>Eukaryota</taxon>
        <taxon>Metazoa</taxon>
        <taxon>Ecdysozoa</taxon>
        <taxon>Arthropoda</taxon>
        <taxon>Hexapoda</taxon>
        <taxon>Insecta</taxon>
        <taxon>Pterygota</taxon>
        <taxon>Neoptera</taxon>
        <taxon>Paraneoptera</taxon>
        <taxon>Hemiptera</taxon>
        <taxon>Heteroptera</taxon>
        <taxon>Panheteroptera</taxon>
        <taxon>Cimicomorpha</taxon>
        <taxon>Reduviidae</taxon>
        <taxon>Triatominae</taxon>
        <taxon>Rhodnius</taxon>
    </lineage>
</organism>
<accession>R4G403</accession>
<dbReference type="GeneID" id="141462314"/>
<dbReference type="EMBL" id="GAHY01001216">
    <property type="protein sequence ID" value="JAA76294.1"/>
    <property type="molecule type" value="mRNA"/>
</dbReference>
<reference evidence="2" key="1">
    <citation type="submission" date="2013-04" db="EMBL/GenBank/DDBJ databases">
        <title>An insight into the transcriptome of the digestive tract of the blood sucking bug, Rhodnius prolixus.</title>
        <authorList>
            <person name="Ribeiro J.M.C."/>
            <person name="Genta F.A."/>
            <person name="Sorgine M.H.F."/>
            <person name="Paiva-Silva G.O."/>
            <person name="Majerowicz D."/>
            <person name="Medeiros M."/>
            <person name="Koerich L."/>
            <person name="Terra W.R."/>
            <person name="Ferreira C."/>
            <person name="Pimentel A.C."/>
            <person name="Bisch P.M."/>
            <person name="Diniz M.M.P."/>
            <person name="Nascimento R."/>
            <person name="Salmon D."/>
            <person name="Silber A.M."/>
            <person name="Alves M."/>
            <person name="Oliveira M.F."/>
            <person name="Gondim K.C."/>
            <person name="Silva Neto M.A.C."/>
            <person name="Atella G.C."/>
            <person name="Araujo H."/>
            <person name="Dias F.S."/>
            <person name="Polycarpo C.R."/>
            <person name="Fampa P."/>
            <person name="Melo A.C."/>
            <person name="Tanaka A.S."/>
            <person name="Balczun C."/>
            <person name="Oliveira J.H.M."/>
            <person name="Goncalves R."/>
            <person name="Lazoski C."/>
            <person name="Pereira M.A."/>
            <person name="Rivera-Pomar R."/>
            <person name="Diambra L."/>
            <person name="Schaub G.A."/>
            <person name="Garcia E.S."/>
            <person name="Azambuja P."/>
            <person name="Braz G.R.C."/>
            <person name="Oliveira P.L."/>
        </authorList>
    </citation>
    <scope>NUCLEOTIDE SEQUENCE</scope>
</reference>
<dbReference type="PROSITE" id="PS51707">
    <property type="entry name" value="CYTH"/>
    <property type="match status" value="1"/>
</dbReference>
<dbReference type="HOGENOM" id="CLU_126397_0_0_1"/>
<reference evidence="4" key="2">
    <citation type="submission" date="2015-04" db="EMBL/GenBank/DDBJ databases">
        <authorList>
            <person name="Wilson R.K."/>
            <person name="Warren W."/>
            <person name="Dotson E."/>
            <person name="Oliveira P.L."/>
        </authorList>
    </citation>
    <scope>NUCLEOTIDE SEQUENCE</scope>
</reference>
<feature type="domain" description="CYTH" evidence="1">
    <location>
        <begin position="2"/>
        <end position="170"/>
    </location>
</feature>
<reference evidence="3" key="3">
    <citation type="submission" date="2015-05" db="UniProtKB">
        <authorList>
            <consortium name="EnsemblMetazoa"/>
        </authorList>
    </citation>
    <scope>IDENTIFICATION</scope>
</reference>
<dbReference type="AlphaFoldDB" id="R4G403"/>
<dbReference type="InParanoid" id="R4G403"/>
<protein>
    <submittedName>
        <fullName evidence="2 3">Putative adenylate cyclase</fullName>
    </submittedName>
</protein>
<name>R4G403_RHOPR</name>
<dbReference type="EMBL" id="ACPB03011463">
    <property type="status" value="NOT_ANNOTATED_CDS"/>
    <property type="molecule type" value="Genomic_DNA"/>
</dbReference>
<evidence type="ECO:0000313" key="2">
    <source>
        <dbReference type="EMBL" id="JAA76294.1"/>
    </source>
</evidence>
<dbReference type="InterPro" id="IPR023577">
    <property type="entry name" value="CYTH_domain"/>
</dbReference>
<dbReference type="CDD" id="cd07890">
    <property type="entry name" value="CYTH-like_AC_IV-like"/>
    <property type="match status" value="1"/>
</dbReference>
<dbReference type="InterPro" id="IPR033469">
    <property type="entry name" value="CYTH-like_dom_sf"/>
</dbReference>
<dbReference type="SUPFAM" id="SSF55154">
    <property type="entry name" value="CYTH-like phosphatases"/>
    <property type="match status" value="1"/>
</dbReference>
<dbReference type="RefSeq" id="XP_074000162.1">
    <property type="nucleotide sequence ID" value="XM_074144061.1"/>
</dbReference>
<dbReference type="Proteomes" id="UP000015103">
    <property type="component" value="Unassembled WGS sequence"/>
</dbReference>
<evidence type="ECO:0000313" key="3">
    <source>
        <dbReference type="EnsemblMetazoa" id="RPRC015174-PA"/>
    </source>
</evidence>
<dbReference type="eggNOG" id="KOG2589">
    <property type="taxonomic scope" value="Eukaryota"/>
</dbReference>
<dbReference type="GO" id="GO:0016462">
    <property type="term" value="F:pyrophosphatase activity"/>
    <property type="evidence" value="ECO:0007669"/>
    <property type="project" value="UniProtKB-ARBA"/>
</dbReference>
<dbReference type="VEuPathDB" id="VectorBase:RPRC015174"/>
<dbReference type="PANTHER" id="PTHR21028:SF2">
    <property type="entry name" value="CYTH DOMAIN-CONTAINING PROTEIN"/>
    <property type="match status" value="1"/>
</dbReference>
<dbReference type="STRING" id="13249.R4G403"/>
<dbReference type="InterPro" id="IPR008173">
    <property type="entry name" value="Adenylyl_cyclase_CyaB"/>
</dbReference>
<evidence type="ECO:0000259" key="1">
    <source>
        <dbReference type="PROSITE" id="PS51707"/>
    </source>
</evidence>